<gene>
    <name evidence="1" type="ORF">BN11_380014</name>
</gene>
<name>W6JY72_9MICO</name>
<organism evidence="1 2">
    <name type="scientific">Nostocoides australiense Ben110</name>
    <dbReference type="NCBI Taxonomy" id="1193182"/>
    <lineage>
        <taxon>Bacteria</taxon>
        <taxon>Bacillati</taxon>
        <taxon>Actinomycetota</taxon>
        <taxon>Actinomycetes</taxon>
        <taxon>Micrococcales</taxon>
        <taxon>Intrasporangiaceae</taxon>
        <taxon>Nostocoides</taxon>
    </lineage>
</organism>
<comment type="caution">
    <text evidence="1">The sequence shown here is derived from an EMBL/GenBank/DDBJ whole genome shotgun (WGS) entry which is preliminary data.</text>
</comment>
<dbReference type="AlphaFoldDB" id="W6JY72"/>
<sequence>MLQPRPPSWQASAAALGIALTRDVLGTMTPAEEEIAGAAVLRSLQALPDATRLPLAALAKALAPLLRRVDRAGAAGDLSTQKRGVRTLRSLPLPGVPELLKLTGGLALVAVVDDRAARGLDVLGGNR</sequence>
<dbReference type="Proteomes" id="UP000035763">
    <property type="component" value="Unassembled WGS sequence"/>
</dbReference>
<evidence type="ECO:0000313" key="2">
    <source>
        <dbReference type="Proteomes" id="UP000035763"/>
    </source>
</evidence>
<evidence type="ECO:0000313" key="1">
    <source>
        <dbReference type="EMBL" id="CCH74082.1"/>
    </source>
</evidence>
<dbReference type="RefSeq" id="WP_048694760.1">
    <property type="nucleotide sequence ID" value="NZ_HG764815.1"/>
</dbReference>
<proteinExistence type="predicted"/>
<dbReference type="EMBL" id="CAJA01000312">
    <property type="protein sequence ID" value="CCH74082.1"/>
    <property type="molecule type" value="Genomic_DNA"/>
</dbReference>
<reference evidence="1 2" key="1">
    <citation type="journal article" date="2013" name="ISME J.">
        <title>A metabolic model for members of the genus Tetrasphaera involved in enhanced biological phosphorus removal.</title>
        <authorList>
            <person name="Kristiansen R."/>
            <person name="Nguyen H.T.T."/>
            <person name="Saunders A.M."/>
            <person name="Nielsen J.L."/>
            <person name="Wimmer R."/>
            <person name="Le V.Q."/>
            <person name="McIlroy S.J."/>
            <person name="Petrovski S."/>
            <person name="Seviour R.J."/>
            <person name="Calteau A."/>
            <person name="Nielsen K.L."/>
            <person name="Nielsen P.H."/>
        </authorList>
    </citation>
    <scope>NUCLEOTIDE SEQUENCE [LARGE SCALE GENOMIC DNA]</scope>
    <source>
        <strain evidence="1 2">Ben110</strain>
    </source>
</reference>
<dbReference type="STRING" id="1193182.BN11_380014"/>
<accession>W6JY72</accession>
<keyword evidence="2" id="KW-1185">Reference proteome</keyword>
<protein>
    <submittedName>
        <fullName evidence="1">Uncharacterized protein</fullName>
    </submittedName>
</protein>